<dbReference type="SUPFAM" id="SSF52540">
    <property type="entry name" value="P-loop containing nucleoside triphosphate hydrolases"/>
    <property type="match status" value="1"/>
</dbReference>
<proteinExistence type="predicted"/>
<evidence type="ECO:0000259" key="1">
    <source>
        <dbReference type="Pfam" id="PF13304"/>
    </source>
</evidence>
<keyword evidence="3" id="KW-1185">Reference proteome</keyword>
<evidence type="ECO:0000313" key="3">
    <source>
        <dbReference type="Proteomes" id="UP000319980"/>
    </source>
</evidence>
<dbReference type="EMBL" id="VOHK01000001">
    <property type="protein sequence ID" value="TWT23667.1"/>
    <property type="molecule type" value="Genomic_DNA"/>
</dbReference>
<name>A0A5C5UCW8_9GAMM</name>
<dbReference type="Gene3D" id="3.40.50.300">
    <property type="entry name" value="P-loop containing nucleotide triphosphate hydrolases"/>
    <property type="match status" value="1"/>
</dbReference>
<dbReference type="AlphaFoldDB" id="A0A5C5UCW8"/>
<sequence>MSRIRQIFLRRFRGIAQLDWAPRPGVNAILGAGDAGKSTVLDAIALAFSATRRDVFYDTDFHQLNADAGFEIRITLGDLPPELHDVERYGDYLRGWRAADATLEDEPAADREDVLTLRLVVGADLEGHWSLYSDRTQDQEGRDLSLPHRALIAPVVLDQSPATHLRWARQSILQRLAEPQFAVRTLVARAARGLREQAGDAGADAEVAAVVDQVRARARELGIRPAQEAQVLLDAFGIPGWNASLALHDDAGVPLRRLGTGSSRLLVAGLFHSRLAPTGIALVDEAEFGLEPHRIARFLRLLGAGVEGGPQVFLTTHSPVVVRELRAHELAIAHHNAAIGVHHITNVADAETGLDTQGLVRRNAEAFLSTAVIVGEGPTEVGLIRGLDNFWTDHRQNPLVLEGIAVTDGGGIPAAAARAAAFARLGYRTLLLMDDDRPLTPAERMPAEMAGVRIISWGGGQATEDALFFQLGWADILSLLAIAEQTWGEARMNENLRSYSNGQFDLATCRAQDLPAHRAILARTAKGQDWFKRIDFGERVGHEIVGPGWERAGPSVQAIVNAIWQWTRGG</sequence>
<reference evidence="2 3" key="1">
    <citation type="journal article" date="2008" name="Int. J. Syst. Evol. Microbiol.">
        <title>Luteimonas marina sp. nov., isolated from seawater.</title>
        <authorList>
            <person name="Baik K.S."/>
            <person name="Park S.C."/>
            <person name="Kim M.S."/>
            <person name="Kim E.M."/>
            <person name="Park C."/>
            <person name="Chun J."/>
            <person name="Seong C.N."/>
        </authorList>
    </citation>
    <scope>NUCLEOTIDE SEQUENCE [LARGE SCALE GENOMIC DNA]</scope>
    <source>
        <strain evidence="2 3">FR1330</strain>
    </source>
</reference>
<protein>
    <submittedName>
        <fullName evidence="2">AAA family ATPase</fullName>
    </submittedName>
</protein>
<accession>A0A5C5UCW8</accession>
<dbReference type="InterPro" id="IPR003959">
    <property type="entry name" value="ATPase_AAA_core"/>
</dbReference>
<dbReference type="RefSeq" id="WP_146384976.1">
    <property type="nucleotide sequence ID" value="NZ_VOHK01000001.1"/>
</dbReference>
<dbReference type="PANTHER" id="PTHR43581:SF3">
    <property type="entry name" value="AAA+ ATPASE DOMAIN-CONTAINING PROTEIN"/>
    <property type="match status" value="1"/>
</dbReference>
<dbReference type="Proteomes" id="UP000319980">
    <property type="component" value="Unassembled WGS sequence"/>
</dbReference>
<gene>
    <name evidence="2" type="ORF">FQY83_03340</name>
</gene>
<dbReference type="InterPro" id="IPR051396">
    <property type="entry name" value="Bact_Antivir_Def_Nuclease"/>
</dbReference>
<dbReference type="Pfam" id="PF13304">
    <property type="entry name" value="AAA_21"/>
    <property type="match status" value="1"/>
</dbReference>
<dbReference type="OrthoDB" id="3322489at2"/>
<dbReference type="GO" id="GO:0016887">
    <property type="term" value="F:ATP hydrolysis activity"/>
    <property type="evidence" value="ECO:0007669"/>
    <property type="project" value="InterPro"/>
</dbReference>
<comment type="caution">
    <text evidence="2">The sequence shown here is derived from an EMBL/GenBank/DDBJ whole genome shotgun (WGS) entry which is preliminary data.</text>
</comment>
<organism evidence="2 3">
    <name type="scientific">Luteimonas marina</name>
    <dbReference type="NCBI Taxonomy" id="488485"/>
    <lineage>
        <taxon>Bacteria</taxon>
        <taxon>Pseudomonadati</taxon>
        <taxon>Pseudomonadota</taxon>
        <taxon>Gammaproteobacteria</taxon>
        <taxon>Lysobacterales</taxon>
        <taxon>Lysobacteraceae</taxon>
        <taxon>Luteimonas</taxon>
    </lineage>
</organism>
<dbReference type="GO" id="GO:0005524">
    <property type="term" value="F:ATP binding"/>
    <property type="evidence" value="ECO:0007669"/>
    <property type="project" value="InterPro"/>
</dbReference>
<feature type="domain" description="ATPase AAA-type core" evidence="1">
    <location>
        <begin position="26"/>
        <end position="322"/>
    </location>
</feature>
<evidence type="ECO:0000313" key="2">
    <source>
        <dbReference type="EMBL" id="TWT23667.1"/>
    </source>
</evidence>
<dbReference type="InterPro" id="IPR027417">
    <property type="entry name" value="P-loop_NTPase"/>
</dbReference>
<dbReference type="PANTHER" id="PTHR43581">
    <property type="entry name" value="ATP/GTP PHOSPHATASE"/>
    <property type="match status" value="1"/>
</dbReference>